<evidence type="ECO:0000259" key="5">
    <source>
        <dbReference type="PROSITE" id="PS51387"/>
    </source>
</evidence>
<dbReference type="InterPro" id="IPR006094">
    <property type="entry name" value="Oxid_FAD_bind_N"/>
</dbReference>
<organism evidence="6 7">
    <name type="scientific">Penicillium capsulatum</name>
    <dbReference type="NCBI Taxonomy" id="69766"/>
    <lineage>
        <taxon>Eukaryota</taxon>
        <taxon>Fungi</taxon>
        <taxon>Dikarya</taxon>
        <taxon>Ascomycota</taxon>
        <taxon>Pezizomycotina</taxon>
        <taxon>Eurotiomycetes</taxon>
        <taxon>Eurotiomycetidae</taxon>
        <taxon>Eurotiales</taxon>
        <taxon>Aspergillaceae</taxon>
        <taxon>Penicillium</taxon>
    </lineage>
</organism>
<sequence>MEQLISFLETKGLHYATPTSSDYGDLRPTFIVRDETVPAVIVRPRSMEEAASLVSCLVKTRIPFSVRGGGHDMFGRSQVDNAVTIDMRDIAHVEVNADSQTARVGGGVISMDLLTKLQQHGLTVSHPATPTVGFVGWAIHGGYGLLSTHYGLGIDQIVGAKIVDAQGHLREADEAILTAIRGAGGVVGVIVELTIKVYPTGQILAGMVFYESSDLPTTIQRYGENYQKAAEEGIPSALSIERFVINGPTGKTFMIFFVWSSDKMEEGQAWLSKVSSWTPVAMSTVTPTTIADFNEGAKSIVPNSAYGRIFSLTVKRLTPEVLDVIGQHAPRQPMNPEILFGIHEVRAECPIAEPFPCVFNMREPHLVIEIIPVASTAEGVKEVTAWGQAFYDALAKTNPANILGRYIPFTPTNEIDLHQVYGDRFDTLRKIKHEYDPENVFKNALVKP</sequence>
<comment type="similarity">
    <text evidence="1">Belongs to the oxygen-dependent FAD-linked oxidoreductase family.</text>
</comment>
<evidence type="ECO:0000256" key="1">
    <source>
        <dbReference type="ARBA" id="ARBA00005466"/>
    </source>
</evidence>
<evidence type="ECO:0000256" key="4">
    <source>
        <dbReference type="ARBA" id="ARBA00023002"/>
    </source>
</evidence>
<reference evidence="6" key="2">
    <citation type="journal article" date="2023" name="IMA Fungus">
        <title>Comparative genomic study of the Penicillium genus elucidates a diverse pangenome and 15 lateral gene transfer events.</title>
        <authorList>
            <person name="Petersen C."/>
            <person name="Sorensen T."/>
            <person name="Nielsen M.R."/>
            <person name="Sondergaard T.E."/>
            <person name="Sorensen J.L."/>
            <person name="Fitzpatrick D.A."/>
            <person name="Frisvad J.C."/>
            <person name="Nielsen K.L."/>
        </authorList>
    </citation>
    <scope>NUCLEOTIDE SEQUENCE</scope>
    <source>
        <strain evidence="6">IBT 21917</strain>
    </source>
</reference>
<comment type="caution">
    <text evidence="6">The sequence shown here is derived from an EMBL/GenBank/DDBJ whole genome shotgun (WGS) entry which is preliminary data.</text>
</comment>
<evidence type="ECO:0000256" key="3">
    <source>
        <dbReference type="ARBA" id="ARBA00022827"/>
    </source>
</evidence>
<proteinExistence type="inferred from homology"/>
<evidence type="ECO:0000256" key="2">
    <source>
        <dbReference type="ARBA" id="ARBA00022630"/>
    </source>
</evidence>
<dbReference type="InterPro" id="IPR012951">
    <property type="entry name" value="BBE"/>
</dbReference>
<dbReference type="InterPro" id="IPR016166">
    <property type="entry name" value="FAD-bd_PCMH"/>
</dbReference>
<gene>
    <name evidence="6" type="ORF">N7492_004158</name>
</gene>
<dbReference type="EMBL" id="JAPQKO010000002">
    <property type="protein sequence ID" value="KAJ5180948.1"/>
    <property type="molecule type" value="Genomic_DNA"/>
</dbReference>
<dbReference type="PANTHER" id="PTHR42973:SF7">
    <property type="entry name" value="FAD-BINDING PCMH-TYPE DOMAIN-CONTAINING PROTEIN"/>
    <property type="match status" value="1"/>
</dbReference>
<dbReference type="SUPFAM" id="SSF56176">
    <property type="entry name" value="FAD-binding/transporter-associated domain-like"/>
    <property type="match status" value="1"/>
</dbReference>
<reference evidence="6" key="1">
    <citation type="submission" date="2022-11" db="EMBL/GenBank/DDBJ databases">
        <authorList>
            <person name="Petersen C."/>
        </authorList>
    </citation>
    <scope>NUCLEOTIDE SEQUENCE</scope>
    <source>
        <strain evidence="6">IBT 21917</strain>
    </source>
</reference>
<dbReference type="PANTHER" id="PTHR42973">
    <property type="entry name" value="BINDING OXIDOREDUCTASE, PUTATIVE (AFU_ORTHOLOGUE AFUA_1G17690)-RELATED"/>
    <property type="match status" value="1"/>
</dbReference>
<dbReference type="Gene3D" id="3.30.465.10">
    <property type="match status" value="1"/>
</dbReference>
<dbReference type="Proteomes" id="UP001146351">
    <property type="component" value="Unassembled WGS sequence"/>
</dbReference>
<dbReference type="GO" id="GO:0071949">
    <property type="term" value="F:FAD binding"/>
    <property type="evidence" value="ECO:0007669"/>
    <property type="project" value="InterPro"/>
</dbReference>
<dbReference type="GO" id="GO:0016491">
    <property type="term" value="F:oxidoreductase activity"/>
    <property type="evidence" value="ECO:0007669"/>
    <property type="project" value="UniProtKB-KW"/>
</dbReference>
<keyword evidence="7" id="KW-1185">Reference proteome</keyword>
<dbReference type="OrthoDB" id="415825at2759"/>
<name>A0A9W9IMN3_9EURO</name>
<dbReference type="InterPro" id="IPR016167">
    <property type="entry name" value="FAD-bd_PCMH_sub1"/>
</dbReference>
<dbReference type="InterPro" id="IPR036318">
    <property type="entry name" value="FAD-bd_PCMH-like_sf"/>
</dbReference>
<dbReference type="PROSITE" id="PS51387">
    <property type="entry name" value="FAD_PCMH"/>
    <property type="match status" value="1"/>
</dbReference>
<dbReference type="Gene3D" id="3.30.43.10">
    <property type="entry name" value="Uridine Diphospho-n-acetylenolpyruvylglucosamine Reductase, domain 2"/>
    <property type="match status" value="1"/>
</dbReference>
<dbReference type="InterPro" id="IPR050416">
    <property type="entry name" value="FAD-linked_Oxidoreductase"/>
</dbReference>
<dbReference type="AlphaFoldDB" id="A0A9W9IMN3"/>
<evidence type="ECO:0000313" key="7">
    <source>
        <dbReference type="Proteomes" id="UP001146351"/>
    </source>
</evidence>
<dbReference type="Gene3D" id="3.40.462.20">
    <property type="match status" value="1"/>
</dbReference>
<feature type="domain" description="FAD-binding PCMH-type" evidence="5">
    <location>
        <begin position="33"/>
        <end position="200"/>
    </location>
</feature>
<keyword evidence="2" id="KW-0285">Flavoprotein</keyword>
<evidence type="ECO:0000313" key="6">
    <source>
        <dbReference type="EMBL" id="KAJ5180948.1"/>
    </source>
</evidence>
<keyword evidence="3" id="KW-0274">FAD</keyword>
<accession>A0A9W9IMN3</accession>
<protein>
    <recommendedName>
        <fullName evidence="5">FAD-binding PCMH-type domain-containing protein</fullName>
    </recommendedName>
</protein>
<dbReference type="Pfam" id="PF01565">
    <property type="entry name" value="FAD_binding_4"/>
    <property type="match status" value="1"/>
</dbReference>
<keyword evidence="4" id="KW-0560">Oxidoreductase</keyword>
<dbReference type="Pfam" id="PF08031">
    <property type="entry name" value="BBE"/>
    <property type="match status" value="1"/>
</dbReference>
<dbReference type="InterPro" id="IPR016169">
    <property type="entry name" value="FAD-bd_PCMH_sub2"/>
</dbReference>